<dbReference type="EMBL" id="JAEPBG010000001">
    <property type="protein sequence ID" value="MBK4733831.1"/>
    <property type="molecule type" value="Genomic_DNA"/>
</dbReference>
<evidence type="ECO:0000313" key="2">
    <source>
        <dbReference type="EMBL" id="MBK4733831.1"/>
    </source>
</evidence>
<dbReference type="InterPro" id="IPR013783">
    <property type="entry name" value="Ig-like_fold"/>
</dbReference>
<organism evidence="2 3">
    <name type="scientific">Noviherbaspirillum pedocola</name>
    <dbReference type="NCBI Taxonomy" id="2801341"/>
    <lineage>
        <taxon>Bacteria</taxon>
        <taxon>Pseudomonadati</taxon>
        <taxon>Pseudomonadota</taxon>
        <taxon>Betaproteobacteria</taxon>
        <taxon>Burkholderiales</taxon>
        <taxon>Oxalobacteraceae</taxon>
        <taxon>Noviherbaspirillum</taxon>
    </lineage>
</organism>
<dbReference type="CDD" id="cd11304">
    <property type="entry name" value="Cadherin_repeat"/>
    <property type="match status" value="1"/>
</dbReference>
<name>A0A934SNK1_9BURK</name>
<reference evidence="2" key="1">
    <citation type="submission" date="2021-01" db="EMBL/GenBank/DDBJ databases">
        <title>Genome sequence of strain Noviherbaspirillum sp. DKR-6.</title>
        <authorList>
            <person name="Chaudhary D.K."/>
        </authorList>
    </citation>
    <scope>NUCLEOTIDE SEQUENCE</scope>
    <source>
        <strain evidence="2">DKR-6</strain>
    </source>
</reference>
<dbReference type="GO" id="GO:0016020">
    <property type="term" value="C:membrane"/>
    <property type="evidence" value="ECO:0007669"/>
    <property type="project" value="InterPro"/>
</dbReference>
<feature type="domain" description="Cadherin" evidence="1">
    <location>
        <begin position="401"/>
        <end position="498"/>
    </location>
</feature>
<dbReference type="GO" id="GO:0005509">
    <property type="term" value="F:calcium ion binding"/>
    <property type="evidence" value="ECO:0007669"/>
    <property type="project" value="InterPro"/>
</dbReference>
<keyword evidence="3" id="KW-1185">Reference proteome</keyword>
<dbReference type="SUPFAM" id="SSF51120">
    <property type="entry name" value="beta-Roll"/>
    <property type="match status" value="1"/>
</dbReference>
<dbReference type="Proteomes" id="UP000622890">
    <property type="component" value="Unassembled WGS sequence"/>
</dbReference>
<dbReference type="InterPro" id="IPR011049">
    <property type="entry name" value="Serralysin-like_metalloprot_C"/>
</dbReference>
<dbReference type="Pfam" id="PF00028">
    <property type="entry name" value="Cadherin"/>
    <property type="match status" value="1"/>
</dbReference>
<dbReference type="SMART" id="SM00112">
    <property type="entry name" value="CA"/>
    <property type="match status" value="1"/>
</dbReference>
<dbReference type="NCBIfam" id="NF033510">
    <property type="entry name" value="Ca_tandemer"/>
    <property type="match status" value="1"/>
</dbReference>
<dbReference type="GO" id="GO:0007156">
    <property type="term" value="P:homophilic cell adhesion via plasma membrane adhesion molecules"/>
    <property type="evidence" value="ECO:0007669"/>
    <property type="project" value="InterPro"/>
</dbReference>
<comment type="caution">
    <text evidence="2">The sequence shown here is derived from an EMBL/GenBank/DDBJ whole genome shotgun (WGS) entry which is preliminary data.</text>
</comment>
<dbReference type="RefSeq" id="WP_200590551.1">
    <property type="nucleotide sequence ID" value="NZ_JAEPBG010000001.1"/>
</dbReference>
<evidence type="ECO:0000259" key="1">
    <source>
        <dbReference type="PROSITE" id="PS50268"/>
    </source>
</evidence>
<sequence>MATTTTTSSTGTISMSNTPQAVDDIYSFSENDITSNVKLYNVSTQTLMLNVMSNDLGGNAKTLYSIDDGKGNVISGTDFDLIVKDVGSDGTSAWERTTAGNWVRINNGQIEFALGAPDGISGAPAGATGPTDKMGFDSLKGTDVVNDSFVYAIRLGNGTLSEAHVTLTIHGSNDAATITGYVPQDIIEKGGSADMTTPGDPVGGTLTVQDADRGESIFQTPASLAGNYGNFSFNSNTGQWSYALSNDSPATQALNVGDIKHDYLTVKSLDGTASQIIDVTIHGTNDAAVISGTSTASITETDAVQGTGGTLSATDVDSSAAFVALTDAAGSNGYGKFSIDASGHWTYTMNSAHNEFVGGKTYTDSIVVQTADGTQQKLTVTITGTNDAPVITSGSTASQAENTATSHVVYQAGASDADAGDTSFTYSLSGDDAARFNIDAQTGAVTFRASPNFEAPADADQDNVYHIVVTATDAHGLAGQGQAVAITVTNVNDVAPVITGFTRDSGQLGDHITNDSHPGFSGTAESGTTVVVYDGKNVLGSTTTGSDGHWSVSIDTQAELADGVHVISATSSYAGSLGDILQSQTLSLTIDTTIATPTVALTHDTGSSNSDGITKDGSLTFSDAAKDVTRSYVIDGAAPVSTYTAPMEDGPHTVKVVDTDTAGNTASSTISFTLDNTIATPTVALTHDTGSSNSDGITKDGSLTFSDAAKDVTRSYVIDGAAPVSTYTAPMEDGPHTVKVVDTDTAGNTASSTVSFTLDNTIATPTVALTHDTGSSNSDGITKDGSLTFSDAAKDVTRSYVIDGKAADSYIAPMEDGPHTVKVFDTDTAGNTASSTVSFTLDNTIATPTVALTHDTGSSNSDGITKDGSLTFSDAANDVTRSYVIDGAAPVSTYVAPMEDGPHTVKVVDTDTAGNTASSTISFTLDNTIATPTVALTHDTGSSNSDGITKDGSLTFSDAANDVTRSYVIDGAAPVSTYVAPTEDGPHTVKVVDTDTAGNTASSTISFTLDNTIATPTVALTHDTGSSNSDGITKDGSLTFSDAANDVTRSYVIDGAAPVSTYVAPTEDGPHTVKVVDTDTAGNTASSTISFTLDNTIATPTVALTHDTGSSNSDGITKDGSLTFSDAAKDVTRSYVIDGAAPVSTYTAPTEDGPHTVKVVDTDTAGNTASSTISFTLDNTIATPTVALTHDTGSSNSDGITKDGSLTFSDAAKDVTRSYVIDGAAPVSTYTAPTEDGPHTVKVVDTDTAGNTASSTISFTLDNTIATPTVALTHDTGSSNSDGITKDGSLTFSDAANDVTRSYVIDGAAPVSTYVAPTEDGPHTVKVVDTDTAGNTASSTISFTLDNTIATPTVALSHDSGIDSDRLTNNGSLNISAAAGDVSRVITVNGAAVDHYTAPTVDGTYVVQVTDTDTAGNTASSSLTFTLDKTIATPTVALSSDSGSDHTDKLTNDASLTFSTPSETVTRTYSVDGATPVSSYAVPTGDGQHTVQVTDTDAAGNTASSSITFTLDKTIATPTVALTHDTGSSSSDRLTNDASLTFSTPSEAVTRTYIVDNGTATSTYTAPTADGPHTVKVVDTDTAGNTANSSITFTLDKTIATSTVALSVDSGSDHTDKLTNDASLTFSTPSEAVTRTYSVDNGVVSSSYTAPAANGQHTVVVTDTDAAGNTASSSITFTLDKTAPAAGTLSFANLIDSGSSQTDGLTNDNAFNLRLSGQEQGASVMYEKSTDGGTTWTTTTASQSALADGNYSFHAVVTDAAGNPSTTNAISVTIDRTAPTAKATVTELSQDTGSSSSDFVTRVASQTVSGTLDTTLGSGEKVQVSADGGSTWVDATVSGKTWSAADVALSSSGTVLSVRTIDMAGNVTVGVGHGYTLDTTPPAAPTLHDVLNAKNASYDNGFTVDSGAAVSVMVNGIVLTSAQLASDFTLKSDGATDTYTAKANVFVGSETIKASATIADTAGNTSSAATLNLQHIDTTGPTVDFANNSATYSNSSKTWTLKGTYSDNASGTISIIDTATSKNNAAVGTTTVNSGAGVSWTIVDSSVDLTTGNGSNATRDSISITATDAAGNSTVIARTAPAGIAGEAINLGLSHRPEITDVLVNVSLPSGWILAGGTMHQDGSWTIQTDDLSALAVIAPSGSSGATVLNVSASWTNADGTTSTMSIADNMEVYAKGSPIFAWSGDDHLTASSGADTFVIAQPIGHDVIYKFDTAADKVDLIGYAGFHSFADVQSHLSQDAAGNAVITLGDGQVITLQGVQAAALTADNFVFDQTPTMTNTGTMALDDGTMLPLSGDIHNSGTIALNSAGSETDLLLIGNGITLQGGGHVTLSDSGANVISGTGAAVTLHNVDNTISGAGQIGAGQMSLVNEGSIIATGSNALVIDTGANTVHNSGTLEAVGSGGMHVMSAVDNTGTLWANGAELVVFGPVSGEGHGLISGSGTLEFMSASSAHANFAADAAGTLKLDDVLDFTGSVSGMDGNDKLDLGDLHFSDSLSLSYAANADGSGGKLTVSDGSHTASIALTGQYDAGSFHAAADTGSGTLVTYTPTSIATQLFDPLHQSQPTSA</sequence>
<dbReference type="InterPro" id="IPR002126">
    <property type="entry name" value="Cadherin-like_dom"/>
</dbReference>
<dbReference type="Gene3D" id="2.60.40.10">
    <property type="entry name" value="Immunoglobulins"/>
    <property type="match status" value="17"/>
</dbReference>
<evidence type="ECO:0000313" key="3">
    <source>
        <dbReference type="Proteomes" id="UP000622890"/>
    </source>
</evidence>
<dbReference type="InterPro" id="IPR010221">
    <property type="entry name" value="VCBS_dom"/>
</dbReference>
<dbReference type="PROSITE" id="PS50268">
    <property type="entry name" value="CADHERIN_2"/>
    <property type="match status" value="1"/>
</dbReference>
<protein>
    <submittedName>
        <fullName evidence="2">VCBS domain-containing protein</fullName>
    </submittedName>
</protein>
<dbReference type="SUPFAM" id="SSF49313">
    <property type="entry name" value="Cadherin-like"/>
    <property type="match status" value="1"/>
</dbReference>
<dbReference type="InterPro" id="IPR015919">
    <property type="entry name" value="Cadherin-like_sf"/>
</dbReference>
<dbReference type="Pfam" id="PF19077">
    <property type="entry name" value="Big_13"/>
    <property type="match status" value="10"/>
</dbReference>
<dbReference type="Pfam" id="PF17803">
    <property type="entry name" value="Cadherin_4"/>
    <property type="match status" value="1"/>
</dbReference>
<proteinExistence type="predicted"/>
<accession>A0A934SNK1</accession>
<dbReference type="Gene3D" id="2.60.40.60">
    <property type="entry name" value="Cadherins"/>
    <property type="match status" value="1"/>
</dbReference>
<gene>
    <name evidence="2" type="ORF">JJB74_04310</name>
</gene>
<dbReference type="InterPro" id="IPR040853">
    <property type="entry name" value="RapA2_cadherin-like"/>
</dbReference>
<dbReference type="InterPro" id="IPR044016">
    <property type="entry name" value="Big_13"/>
</dbReference>
<dbReference type="NCBIfam" id="TIGR01965">
    <property type="entry name" value="VCBS_repeat"/>
    <property type="match status" value="2"/>
</dbReference>